<organism evidence="2 3">
    <name type="scientific">Crucibulum laeve</name>
    <dbReference type="NCBI Taxonomy" id="68775"/>
    <lineage>
        <taxon>Eukaryota</taxon>
        <taxon>Fungi</taxon>
        <taxon>Dikarya</taxon>
        <taxon>Basidiomycota</taxon>
        <taxon>Agaricomycotina</taxon>
        <taxon>Agaricomycetes</taxon>
        <taxon>Agaricomycetidae</taxon>
        <taxon>Agaricales</taxon>
        <taxon>Agaricineae</taxon>
        <taxon>Nidulariaceae</taxon>
        <taxon>Crucibulum</taxon>
    </lineage>
</organism>
<dbReference type="EMBL" id="ML213634">
    <property type="protein sequence ID" value="TFK34243.1"/>
    <property type="molecule type" value="Genomic_DNA"/>
</dbReference>
<feature type="compositionally biased region" description="Polar residues" evidence="1">
    <location>
        <begin position="1"/>
        <end position="28"/>
    </location>
</feature>
<sequence length="223" mass="21724">MSNLGNSGFTGSDDSSTFGQSSVGYQNATGGAHGTGTGSGGRDSPTLGSGQNQRRSIGFNNLTSSGGTGDIDPTRGSKYGSVKSRSAHSASGNYGDNTGISGGTYGQESSQKLSSRRQTTGYTGAGAGASGPGSAYASSTTAPAHATGPVGSGAIPGASTGTAGTRETTERQPGAGSGTGSSRGIIGAVKDAAWDAAYDIKHRKGVPEKPRPGTGNQGSAGFF</sequence>
<protein>
    <submittedName>
        <fullName evidence="2">Uncharacterized protein</fullName>
    </submittedName>
</protein>
<feature type="compositionally biased region" description="Polar residues" evidence="1">
    <location>
        <begin position="83"/>
        <end position="99"/>
    </location>
</feature>
<evidence type="ECO:0000256" key="1">
    <source>
        <dbReference type="SAM" id="MobiDB-lite"/>
    </source>
</evidence>
<feature type="region of interest" description="Disordered" evidence="1">
    <location>
        <begin position="201"/>
        <end position="223"/>
    </location>
</feature>
<name>A0A5C3LPN0_9AGAR</name>
<evidence type="ECO:0000313" key="3">
    <source>
        <dbReference type="Proteomes" id="UP000308652"/>
    </source>
</evidence>
<feature type="compositionally biased region" description="Polar residues" evidence="1">
    <location>
        <begin position="106"/>
        <end position="118"/>
    </location>
</feature>
<gene>
    <name evidence="2" type="ORF">BDQ12DRAFT_373517</name>
</gene>
<feature type="compositionally biased region" description="Low complexity" evidence="1">
    <location>
        <begin position="132"/>
        <end position="148"/>
    </location>
</feature>
<reference evidence="2 3" key="1">
    <citation type="journal article" date="2019" name="Nat. Ecol. Evol.">
        <title>Megaphylogeny resolves global patterns of mushroom evolution.</title>
        <authorList>
            <person name="Varga T."/>
            <person name="Krizsan K."/>
            <person name="Foldi C."/>
            <person name="Dima B."/>
            <person name="Sanchez-Garcia M."/>
            <person name="Sanchez-Ramirez S."/>
            <person name="Szollosi G.J."/>
            <person name="Szarkandi J.G."/>
            <person name="Papp V."/>
            <person name="Albert L."/>
            <person name="Andreopoulos W."/>
            <person name="Angelini C."/>
            <person name="Antonin V."/>
            <person name="Barry K.W."/>
            <person name="Bougher N.L."/>
            <person name="Buchanan P."/>
            <person name="Buyck B."/>
            <person name="Bense V."/>
            <person name="Catcheside P."/>
            <person name="Chovatia M."/>
            <person name="Cooper J."/>
            <person name="Damon W."/>
            <person name="Desjardin D."/>
            <person name="Finy P."/>
            <person name="Geml J."/>
            <person name="Haridas S."/>
            <person name="Hughes K."/>
            <person name="Justo A."/>
            <person name="Karasinski D."/>
            <person name="Kautmanova I."/>
            <person name="Kiss B."/>
            <person name="Kocsube S."/>
            <person name="Kotiranta H."/>
            <person name="LaButti K.M."/>
            <person name="Lechner B.E."/>
            <person name="Liimatainen K."/>
            <person name="Lipzen A."/>
            <person name="Lukacs Z."/>
            <person name="Mihaltcheva S."/>
            <person name="Morgado L.N."/>
            <person name="Niskanen T."/>
            <person name="Noordeloos M.E."/>
            <person name="Ohm R.A."/>
            <person name="Ortiz-Santana B."/>
            <person name="Ovrebo C."/>
            <person name="Racz N."/>
            <person name="Riley R."/>
            <person name="Savchenko A."/>
            <person name="Shiryaev A."/>
            <person name="Soop K."/>
            <person name="Spirin V."/>
            <person name="Szebenyi C."/>
            <person name="Tomsovsky M."/>
            <person name="Tulloss R.E."/>
            <person name="Uehling J."/>
            <person name="Grigoriev I.V."/>
            <person name="Vagvolgyi C."/>
            <person name="Papp T."/>
            <person name="Martin F.M."/>
            <person name="Miettinen O."/>
            <person name="Hibbett D.S."/>
            <person name="Nagy L.G."/>
        </authorList>
    </citation>
    <scope>NUCLEOTIDE SEQUENCE [LARGE SCALE GENOMIC DNA]</scope>
    <source>
        <strain evidence="2 3">CBS 166.37</strain>
    </source>
</reference>
<dbReference type="AlphaFoldDB" id="A0A5C3LPN0"/>
<proteinExistence type="predicted"/>
<dbReference type="Proteomes" id="UP000308652">
    <property type="component" value="Unassembled WGS sequence"/>
</dbReference>
<feature type="compositionally biased region" description="Gly residues" evidence="1">
    <location>
        <begin position="31"/>
        <end position="41"/>
    </location>
</feature>
<accession>A0A5C3LPN0</accession>
<feature type="region of interest" description="Disordered" evidence="1">
    <location>
        <begin position="1"/>
        <end position="186"/>
    </location>
</feature>
<feature type="compositionally biased region" description="Polar residues" evidence="1">
    <location>
        <begin position="46"/>
        <end position="65"/>
    </location>
</feature>
<keyword evidence="3" id="KW-1185">Reference proteome</keyword>
<evidence type="ECO:0000313" key="2">
    <source>
        <dbReference type="EMBL" id="TFK34243.1"/>
    </source>
</evidence>